<dbReference type="PANTHER" id="PTHR43798:SF31">
    <property type="entry name" value="AB HYDROLASE SUPERFAMILY PROTEIN YCLE"/>
    <property type="match status" value="1"/>
</dbReference>
<dbReference type="Pfam" id="PF00561">
    <property type="entry name" value="Abhydrolase_1"/>
    <property type="match status" value="1"/>
</dbReference>
<dbReference type="PANTHER" id="PTHR43798">
    <property type="entry name" value="MONOACYLGLYCEROL LIPASE"/>
    <property type="match status" value="1"/>
</dbReference>
<dbReference type="SUPFAM" id="SSF53474">
    <property type="entry name" value="alpha/beta-Hydrolases"/>
    <property type="match status" value="1"/>
</dbReference>
<reference evidence="3 4" key="1">
    <citation type="submission" date="2024-09" db="EMBL/GenBank/DDBJ databases">
        <authorList>
            <person name="Lee S.D."/>
        </authorList>
    </citation>
    <scope>NUCLEOTIDE SEQUENCE [LARGE SCALE GENOMIC DNA]</scope>
    <source>
        <strain evidence="3 4">N1-5</strain>
    </source>
</reference>
<dbReference type="GO" id="GO:0016787">
    <property type="term" value="F:hydrolase activity"/>
    <property type="evidence" value="ECO:0007669"/>
    <property type="project" value="UniProtKB-KW"/>
</dbReference>
<dbReference type="EMBL" id="JBHEZZ010000040">
    <property type="protein sequence ID" value="MFC1407208.1"/>
    <property type="molecule type" value="Genomic_DNA"/>
</dbReference>
<comment type="caution">
    <text evidence="3">The sequence shown here is derived from an EMBL/GenBank/DDBJ whole genome shotgun (WGS) entry which is preliminary data.</text>
</comment>
<evidence type="ECO:0000256" key="1">
    <source>
        <dbReference type="ARBA" id="ARBA00022801"/>
    </source>
</evidence>
<dbReference type="Proteomes" id="UP001592528">
    <property type="component" value="Unassembled WGS sequence"/>
</dbReference>
<proteinExistence type="predicted"/>
<keyword evidence="1 3" id="KW-0378">Hydrolase</keyword>
<dbReference type="InterPro" id="IPR000073">
    <property type="entry name" value="AB_hydrolase_1"/>
</dbReference>
<protein>
    <submittedName>
        <fullName evidence="3">Alpha/beta fold hydrolase</fullName>
    </submittedName>
</protein>
<organism evidence="3 4">
    <name type="scientific">Streptacidiphilus cavernicola</name>
    <dbReference type="NCBI Taxonomy" id="3342716"/>
    <lineage>
        <taxon>Bacteria</taxon>
        <taxon>Bacillati</taxon>
        <taxon>Actinomycetota</taxon>
        <taxon>Actinomycetes</taxon>
        <taxon>Kitasatosporales</taxon>
        <taxon>Streptomycetaceae</taxon>
        <taxon>Streptacidiphilus</taxon>
    </lineage>
</organism>
<accession>A0ABV6V0G1</accession>
<evidence type="ECO:0000313" key="3">
    <source>
        <dbReference type="EMBL" id="MFC1407208.1"/>
    </source>
</evidence>
<feature type="domain" description="AB hydrolase-1" evidence="2">
    <location>
        <begin position="58"/>
        <end position="304"/>
    </location>
</feature>
<dbReference type="Gene3D" id="3.40.50.1820">
    <property type="entry name" value="alpha/beta hydrolase"/>
    <property type="match status" value="1"/>
</dbReference>
<dbReference type="InterPro" id="IPR050266">
    <property type="entry name" value="AB_hydrolase_sf"/>
</dbReference>
<evidence type="ECO:0000259" key="2">
    <source>
        <dbReference type="Pfam" id="PF00561"/>
    </source>
</evidence>
<dbReference type="InterPro" id="IPR029058">
    <property type="entry name" value="AB_hydrolase_fold"/>
</dbReference>
<evidence type="ECO:0000313" key="4">
    <source>
        <dbReference type="Proteomes" id="UP001592528"/>
    </source>
</evidence>
<name>A0ABV6V0G1_9ACTN</name>
<gene>
    <name evidence="3" type="ORF">ACEZDJ_38590</name>
</gene>
<dbReference type="RefSeq" id="WP_232242332.1">
    <property type="nucleotide sequence ID" value="NZ_JBHEZZ010000040.1"/>
</dbReference>
<sequence length="346" mass="36186">MSGLREMSESVVPEAAIPDVAEGEVAGGGLRALEPVSVPGCALSVEAVAPERDGLPPAVFVHGLGGSTQNWSLLMDRLAGDVDGHAVDLPGFGQSPPPDDADLSVSAHMRAVVDYLELSGRGPVHLFGNSLGGAVATRLAALRPDLVRSLTLISPALPELPPQPTALPTGLLAMPGVPAVFGKLTKGQPVEQQTEALLDLCYGDPGLIDAERRRQMVAEYQRRMALPYSMDVLARTARGIVRAYTERGPQALWRQAEQVTAPVLLVYGLRDKLVSYRMARRAGLAFRDSRLLVLPEAGHVAMMEYPDLVAGQFRELLAETAGAAGASAAPAAPATAATAATAAARG</sequence>
<keyword evidence="4" id="KW-1185">Reference proteome</keyword>
<dbReference type="PRINTS" id="PR00111">
    <property type="entry name" value="ABHYDROLASE"/>
</dbReference>